<gene>
    <name evidence="1" type="ORF">L5014_37030</name>
</gene>
<protein>
    <submittedName>
        <fullName evidence="1">Uncharacterized protein</fullName>
    </submittedName>
</protein>
<dbReference type="Proteomes" id="UP001139308">
    <property type="component" value="Unassembled WGS sequence"/>
</dbReference>
<dbReference type="AlphaFoldDB" id="A0A9X1UPC8"/>
<organism evidence="1 2">
    <name type="scientific">Paraburkholderia tagetis</name>
    <dbReference type="NCBI Taxonomy" id="2913261"/>
    <lineage>
        <taxon>Bacteria</taxon>
        <taxon>Pseudomonadati</taxon>
        <taxon>Pseudomonadota</taxon>
        <taxon>Betaproteobacteria</taxon>
        <taxon>Burkholderiales</taxon>
        <taxon>Burkholderiaceae</taxon>
        <taxon>Paraburkholderia</taxon>
    </lineage>
</organism>
<proteinExistence type="predicted"/>
<keyword evidence="2" id="KW-1185">Reference proteome</keyword>
<name>A0A9X1UPC8_9BURK</name>
<sequence>MSRQFLSGDVKKDVDETRESLHNLFSLLLTQQRRKRRAVAQFAGVFRESIFKNLQPISVGA</sequence>
<comment type="caution">
    <text evidence="1">The sequence shown here is derived from an EMBL/GenBank/DDBJ whole genome shotgun (WGS) entry which is preliminary data.</text>
</comment>
<accession>A0A9X1UPC8</accession>
<dbReference type="RefSeq" id="WP_238468835.1">
    <property type="nucleotide sequence ID" value="NZ_JAKLJA010000076.1"/>
</dbReference>
<evidence type="ECO:0000313" key="2">
    <source>
        <dbReference type="Proteomes" id="UP001139308"/>
    </source>
</evidence>
<dbReference type="EMBL" id="JAKLJA010000076">
    <property type="protein sequence ID" value="MCG5078862.1"/>
    <property type="molecule type" value="Genomic_DNA"/>
</dbReference>
<evidence type="ECO:0000313" key="1">
    <source>
        <dbReference type="EMBL" id="MCG5078862.1"/>
    </source>
</evidence>
<reference evidence="1" key="1">
    <citation type="submission" date="2022-01" db="EMBL/GenBank/DDBJ databases">
        <title>Genome sequence and assembly of Parabukholderia sp. RG36.</title>
        <authorList>
            <person name="Chhetri G."/>
        </authorList>
    </citation>
    <scope>NUCLEOTIDE SEQUENCE</scope>
    <source>
        <strain evidence="1">RG36</strain>
    </source>
</reference>